<feature type="domain" description="Glycoside hydrolase 123 catalytic" evidence="1">
    <location>
        <begin position="42"/>
        <end position="386"/>
    </location>
</feature>
<comment type="caution">
    <text evidence="2">The sequence shown here is derived from an EMBL/GenBank/DDBJ whole genome shotgun (WGS) entry which is preliminary data.</text>
</comment>
<protein>
    <recommendedName>
        <fullName evidence="1">Glycoside hydrolase 123 catalytic domain-containing protein</fullName>
    </recommendedName>
</protein>
<organism evidence="2">
    <name type="scientific">marine sediment metagenome</name>
    <dbReference type="NCBI Taxonomy" id="412755"/>
    <lineage>
        <taxon>unclassified sequences</taxon>
        <taxon>metagenomes</taxon>
        <taxon>ecological metagenomes</taxon>
    </lineage>
</organism>
<dbReference type="AlphaFoldDB" id="A0A0F9CDU1"/>
<proteinExistence type="predicted"/>
<reference evidence="2" key="1">
    <citation type="journal article" date="2015" name="Nature">
        <title>Complex archaea that bridge the gap between prokaryotes and eukaryotes.</title>
        <authorList>
            <person name="Spang A."/>
            <person name="Saw J.H."/>
            <person name="Jorgensen S.L."/>
            <person name="Zaremba-Niedzwiedzka K."/>
            <person name="Martijn J."/>
            <person name="Lind A.E."/>
            <person name="van Eijk R."/>
            <person name="Schleper C."/>
            <person name="Guy L."/>
            <person name="Ettema T.J."/>
        </authorList>
    </citation>
    <scope>NUCLEOTIDE SEQUENCE</scope>
</reference>
<evidence type="ECO:0000313" key="2">
    <source>
        <dbReference type="EMBL" id="KKL47563.1"/>
    </source>
</evidence>
<sequence>YKGKLTITVSGASPMDVPVELRVVDWRLPDPKEFASHVGLIQSPESVAKFYKVPMWSPKHWKLLEKSFELMALAAADDVFISAIRRTHFGNEHTMIRWIRQPDGSFRHDFSIAEKYLDLAVKHLGKVPVMCIYCWEPFTGGSYMGGAIKDPKGMPFTILDPATGALSEGEGPRWGTPEIREFWRPVFEGLRGILKKHGLEGSMMVGVAGDSRPGKKAVADLQAVAPEATWVVQTHGKVRNNFFGQPLGYLADVWNSPLAPDPAEKRLYGWRKPFLRVSFPRAGSATLIRTFSPLLQYRYASEQTSVAGIRGYGRVGADFWEVLDPKAPFRNGYSRSLNILGRFRQSNWAQLYVGNSTPYVLAPGPDGALATARFEMLRSGAQDFEARLFLEKALLDPATKARLGDDLAQRCQRLLDERVRAILANRTSWLCARSAQEHLEELYALTAEAAAKLR</sequence>
<name>A0A0F9CDU1_9ZZZZ</name>
<gene>
    <name evidence="2" type="ORF">LCGC14_2334280</name>
</gene>
<evidence type="ECO:0000259" key="1">
    <source>
        <dbReference type="Pfam" id="PF13320"/>
    </source>
</evidence>
<dbReference type="InterPro" id="IPR025150">
    <property type="entry name" value="GH123_cat"/>
</dbReference>
<feature type="non-terminal residue" evidence="2">
    <location>
        <position position="1"/>
    </location>
</feature>
<dbReference type="EMBL" id="LAZR01033619">
    <property type="protein sequence ID" value="KKL47563.1"/>
    <property type="molecule type" value="Genomic_DNA"/>
</dbReference>
<accession>A0A0F9CDU1</accession>
<dbReference type="Pfam" id="PF13320">
    <property type="entry name" value="GH123_cat"/>
    <property type="match status" value="1"/>
</dbReference>